<protein>
    <submittedName>
        <fullName evidence="7">ABC transporter permease</fullName>
    </submittedName>
</protein>
<dbReference type="Pfam" id="PF02653">
    <property type="entry name" value="BPD_transp_2"/>
    <property type="match status" value="1"/>
</dbReference>
<sequence>MKKGRQFIVPLVFLILSIAGIQAAGLSLAYMGGEVYARIVRNGVMVLALLIPIMAGMGINFAISIGAISAQVGLILALDFQVPGLAGLLFALTVGLILSYFSGCMIAWVYNRAKGKEMICGIVMSFLATNLYHLVFMVGYGTVIPVRNSQLVLSKGVGLRNMLDTVMYKNLFDSVLTLHTVRGSYSMVPFIIIGVVAVFIAYVRRTPLGYRFRVVGESLDIAEKLGIDIDETRKKAIVLSTMMASLGHLLFIQNMGVVNVYTGHLNVNIFAAAALMAGGATLKRATITQAFQGLILFHTLFIVSPMAGQNLFANAALGEYFRSFIAYGTIVFALMMSLKQQEGELV</sequence>
<dbReference type="EMBL" id="JBCITM010000007">
    <property type="protein sequence ID" value="MEN1760553.1"/>
    <property type="molecule type" value="Genomic_DNA"/>
</dbReference>
<feature type="transmembrane region" description="Helical" evidence="6">
    <location>
        <begin position="88"/>
        <end position="110"/>
    </location>
</feature>
<feature type="transmembrane region" description="Helical" evidence="6">
    <location>
        <begin position="320"/>
        <end position="338"/>
    </location>
</feature>
<comment type="subcellular location">
    <subcellularLocation>
        <location evidence="1">Cell membrane</location>
        <topology evidence="1">Multi-pass membrane protein</topology>
    </subcellularLocation>
</comment>
<feature type="transmembrane region" description="Helical" evidence="6">
    <location>
        <begin position="290"/>
        <end position="308"/>
    </location>
</feature>
<dbReference type="PANTHER" id="PTHR32196">
    <property type="entry name" value="ABC TRANSPORTER PERMEASE PROTEIN YPHD-RELATED-RELATED"/>
    <property type="match status" value="1"/>
</dbReference>
<dbReference type="PANTHER" id="PTHR32196:SF15">
    <property type="entry name" value="SUGAR ABC TRANSPORTER PERMEASE PROTEIN"/>
    <property type="match status" value="1"/>
</dbReference>
<evidence type="ECO:0000256" key="3">
    <source>
        <dbReference type="ARBA" id="ARBA00022692"/>
    </source>
</evidence>
<accession>A0ABU9VU78</accession>
<evidence type="ECO:0000256" key="4">
    <source>
        <dbReference type="ARBA" id="ARBA00022989"/>
    </source>
</evidence>
<evidence type="ECO:0000256" key="6">
    <source>
        <dbReference type="SAM" id="Phobius"/>
    </source>
</evidence>
<evidence type="ECO:0000256" key="5">
    <source>
        <dbReference type="ARBA" id="ARBA00023136"/>
    </source>
</evidence>
<keyword evidence="2" id="KW-1003">Cell membrane</keyword>
<feature type="transmembrane region" description="Helical" evidence="6">
    <location>
        <begin position="184"/>
        <end position="203"/>
    </location>
</feature>
<organism evidence="7 8">
    <name type="scientific">Anoxynatronum sibiricum</name>
    <dbReference type="NCBI Taxonomy" id="210623"/>
    <lineage>
        <taxon>Bacteria</taxon>
        <taxon>Bacillati</taxon>
        <taxon>Bacillota</taxon>
        <taxon>Clostridia</taxon>
        <taxon>Eubacteriales</taxon>
        <taxon>Clostridiaceae</taxon>
        <taxon>Anoxynatronum</taxon>
    </lineage>
</organism>
<feature type="transmembrane region" description="Helical" evidence="6">
    <location>
        <begin position="122"/>
        <end position="143"/>
    </location>
</feature>
<evidence type="ECO:0000313" key="8">
    <source>
        <dbReference type="Proteomes" id="UP001407405"/>
    </source>
</evidence>
<evidence type="ECO:0000313" key="7">
    <source>
        <dbReference type="EMBL" id="MEN1760553.1"/>
    </source>
</evidence>
<evidence type="ECO:0000256" key="1">
    <source>
        <dbReference type="ARBA" id="ARBA00004651"/>
    </source>
</evidence>
<keyword evidence="8" id="KW-1185">Reference proteome</keyword>
<keyword evidence="3 6" id="KW-0812">Transmembrane</keyword>
<feature type="transmembrane region" description="Helical" evidence="6">
    <location>
        <begin position="236"/>
        <end position="252"/>
    </location>
</feature>
<dbReference type="InterPro" id="IPR001851">
    <property type="entry name" value="ABC_transp_permease"/>
</dbReference>
<name>A0ABU9VU78_9CLOT</name>
<keyword evidence="5 6" id="KW-0472">Membrane</keyword>
<reference evidence="7 8" key="1">
    <citation type="submission" date="2024-04" db="EMBL/GenBank/DDBJ databases">
        <title>Genome sequencing and metabolic network reconstruction of aminoacids and betaine degradation by Anoxynatronum sibiricum.</title>
        <authorList>
            <person name="Detkova E.N."/>
            <person name="Boltjanskaja Y.V."/>
            <person name="Mardanov A.V."/>
            <person name="Kevbrin V."/>
        </authorList>
    </citation>
    <scope>NUCLEOTIDE SEQUENCE [LARGE SCALE GENOMIC DNA]</scope>
    <source>
        <strain evidence="7 8">Z-7981</strain>
    </source>
</reference>
<gene>
    <name evidence="7" type="ORF">AAIG11_08720</name>
</gene>
<dbReference type="RefSeq" id="WP_343185873.1">
    <property type="nucleotide sequence ID" value="NZ_JBCITM010000007.1"/>
</dbReference>
<dbReference type="Proteomes" id="UP001407405">
    <property type="component" value="Unassembled WGS sequence"/>
</dbReference>
<comment type="caution">
    <text evidence="7">The sequence shown here is derived from an EMBL/GenBank/DDBJ whole genome shotgun (WGS) entry which is preliminary data.</text>
</comment>
<keyword evidence="4 6" id="KW-1133">Transmembrane helix</keyword>
<proteinExistence type="predicted"/>
<evidence type="ECO:0000256" key="2">
    <source>
        <dbReference type="ARBA" id="ARBA00022475"/>
    </source>
</evidence>
<feature type="transmembrane region" description="Helical" evidence="6">
    <location>
        <begin position="258"/>
        <end position="278"/>
    </location>
</feature>